<dbReference type="OrthoDB" id="5774172at2759"/>
<reference evidence="3" key="1">
    <citation type="submission" date="2017-02" db="UniProtKB">
        <authorList>
            <consortium name="WormBaseParasite"/>
        </authorList>
    </citation>
    <scope>IDENTIFICATION</scope>
</reference>
<dbReference type="InterPro" id="IPR035161">
    <property type="entry name" value="DUF5332"/>
</dbReference>
<evidence type="ECO:0000313" key="2">
    <source>
        <dbReference type="Proteomes" id="UP000268014"/>
    </source>
</evidence>
<proteinExistence type="predicted"/>
<dbReference type="PANTHER" id="PTHR38612:SF1">
    <property type="entry name" value="PROTEIN CBG06620"/>
    <property type="match status" value="1"/>
</dbReference>
<sequence>MENANISAEMYNDLDTAINYSCIFTLGCPRECTACPMCHTAKLQVIEVLAGKKTKEGGKCPDLTSCAMDCVAKAGSNMSTINHCLRRKCAFYCFNGSCPRCAVFITKGQCPELFKAIVHAKFQEQFDNEQKNETVKRRLVRDST</sequence>
<accession>A0A0N4WT50</accession>
<name>A0A0N4WT50_HAEPC</name>
<dbReference type="Pfam" id="PF17266">
    <property type="entry name" value="DUF5332"/>
    <property type="match status" value="1"/>
</dbReference>
<organism evidence="3">
    <name type="scientific">Haemonchus placei</name>
    <name type="common">Barber's pole worm</name>
    <dbReference type="NCBI Taxonomy" id="6290"/>
    <lineage>
        <taxon>Eukaryota</taxon>
        <taxon>Metazoa</taxon>
        <taxon>Ecdysozoa</taxon>
        <taxon>Nematoda</taxon>
        <taxon>Chromadorea</taxon>
        <taxon>Rhabditida</taxon>
        <taxon>Rhabditina</taxon>
        <taxon>Rhabditomorpha</taxon>
        <taxon>Strongyloidea</taxon>
        <taxon>Trichostrongylidae</taxon>
        <taxon>Haemonchus</taxon>
    </lineage>
</organism>
<dbReference type="EMBL" id="UZAF01018686">
    <property type="protein sequence ID" value="VDO53945.1"/>
    <property type="molecule type" value="Genomic_DNA"/>
</dbReference>
<gene>
    <name evidence="1" type="ORF">HPLM_LOCUS14743</name>
</gene>
<evidence type="ECO:0000313" key="3">
    <source>
        <dbReference type="WBParaSite" id="HPLM_0001475101-mRNA-1"/>
    </source>
</evidence>
<dbReference type="WBParaSite" id="HPLM_0001475101-mRNA-1">
    <property type="protein sequence ID" value="HPLM_0001475101-mRNA-1"/>
    <property type="gene ID" value="HPLM_0001475101"/>
</dbReference>
<keyword evidence="2" id="KW-1185">Reference proteome</keyword>
<evidence type="ECO:0000313" key="1">
    <source>
        <dbReference type="EMBL" id="VDO53945.1"/>
    </source>
</evidence>
<dbReference type="AlphaFoldDB" id="A0A0N4WT50"/>
<dbReference type="Proteomes" id="UP000268014">
    <property type="component" value="Unassembled WGS sequence"/>
</dbReference>
<protein>
    <submittedName>
        <fullName evidence="3">Fer2_3 domain-containing protein</fullName>
    </submittedName>
</protein>
<reference evidence="1 2" key="2">
    <citation type="submission" date="2018-11" db="EMBL/GenBank/DDBJ databases">
        <authorList>
            <consortium name="Pathogen Informatics"/>
        </authorList>
    </citation>
    <scope>NUCLEOTIDE SEQUENCE [LARGE SCALE GENOMIC DNA]</scope>
    <source>
        <strain evidence="1 2">MHpl1</strain>
    </source>
</reference>
<dbReference type="OMA" id="CIFTTGC"/>
<dbReference type="PANTHER" id="PTHR38612">
    <property type="entry name" value="PROTEIN DCT-5-RELATED"/>
    <property type="match status" value="1"/>
</dbReference>